<evidence type="ECO:0000313" key="2">
    <source>
        <dbReference type="EMBL" id="PPS18825.1"/>
    </source>
</evidence>
<protein>
    <recommendedName>
        <fullName evidence="1">DUF4283 domain-containing protein</fullName>
    </recommendedName>
</protein>
<evidence type="ECO:0000259" key="1">
    <source>
        <dbReference type="Pfam" id="PF14111"/>
    </source>
</evidence>
<dbReference type="PANTHER" id="PTHR31286:SF99">
    <property type="entry name" value="DUF4283 DOMAIN-CONTAINING PROTEIN"/>
    <property type="match status" value="1"/>
</dbReference>
<dbReference type="PANTHER" id="PTHR31286">
    <property type="entry name" value="GLYCINE-RICH CELL WALL STRUCTURAL PROTEIN 1.8-LIKE"/>
    <property type="match status" value="1"/>
</dbReference>
<dbReference type="AlphaFoldDB" id="A0A2P5YTA8"/>
<dbReference type="InterPro" id="IPR040256">
    <property type="entry name" value="At4g02000-like"/>
</dbReference>
<proteinExistence type="predicted"/>
<dbReference type="Proteomes" id="UP000239757">
    <property type="component" value="Unassembled WGS sequence"/>
</dbReference>
<dbReference type="EMBL" id="KZ662807">
    <property type="protein sequence ID" value="PPS18825.1"/>
    <property type="molecule type" value="Genomic_DNA"/>
</dbReference>
<organism evidence="2 3">
    <name type="scientific">Gossypium barbadense</name>
    <name type="common">Sea Island cotton</name>
    <name type="synonym">Hibiscus barbadensis</name>
    <dbReference type="NCBI Taxonomy" id="3634"/>
    <lineage>
        <taxon>Eukaryota</taxon>
        <taxon>Viridiplantae</taxon>
        <taxon>Streptophyta</taxon>
        <taxon>Embryophyta</taxon>
        <taxon>Tracheophyta</taxon>
        <taxon>Spermatophyta</taxon>
        <taxon>Magnoliopsida</taxon>
        <taxon>eudicotyledons</taxon>
        <taxon>Gunneridae</taxon>
        <taxon>Pentapetalae</taxon>
        <taxon>rosids</taxon>
        <taxon>malvids</taxon>
        <taxon>Malvales</taxon>
        <taxon>Malvaceae</taxon>
        <taxon>Malvoideae</taxon>
        <taxon>Gossypium</taxon>
    </lineage>
</organism>
<dbReference type="Pfam" id="PF14111">
    <property type="entry name" value="DUF4283"/>
    <property type="match status" value="1"/>
</dbReference>
<feature type="domain" description="DUF4283" evidence="1">
    <location>
        <begin position="57"/>
        <end position="115"/>
    </location>
</feature>
<sequence>MTSVMLLTMELMTGANSSRSNSGVGRATKKVHTTSELHLDKDDRNVGRNEQIVQGPITLLWNPKCPIQLIDLENDFFLVRFQDENDYNKALIRGPWVIFGRYLIVWPWSPNFSTSQSGIESQVVWIRLLRLLEGYYSDCLLRTIGQTVGLVVKLDMHMDYACRGRFVRLAVCVDLRKPLVSKVRINSRLQRVKYVTLPNICFKCKLYGHGANLCSGVKMTSLVADSDCASPVMKKLRLERRVEEELFDPCIVVGRWKERSRVTREKRNNDSALSPNNGRFGVKAIVGHGVFDDGSKLGLIGAANLGKNIAIQPVDVSLNLNREKHTTVCIMERKNMALFNDKENEMSRFSEKSGASQELQSRVHNIIFKQQGRPSDEMIVIHLYESVELKSTMEGLVCDLERIVKETLMKGDSQIFEEHMVVEDAWHDE</sequence>
<dbReference type="InterPro" id="IPR025558">
    <property type="entry name" value="DUF4283"/>
</dbReference>
<reference evidence="2 3" key="1">
    <citation type="submission" date="2015-01" db="EMBL/GenBank/DDBJ databases">
        <title>Genome of allotetraploid Gossypium barbadense reveals genomic plasticity and fiber elongation in cotton evolution.</title>
        <authorList>
            <person name="Chen X."/>
            <person name="Liu X."/>
            <person name="Zhao B."/>
            <person name="Zheng H."/>
            <person name="Hu Y."/>
            <person name="Lu G."/>
            <person name="Yang C."/>
            <person name="Chen J."/>
            <person name="Shan C."/>
            <person name="Zhang L."/>
            <person name="Zhou Y."/>
            <person name="Wang L."/>
            <person name="Guo W."/>
            <person name="Bai Y."/>
            <person name="Ruan J."/>
            <person name="Shangguan X."/>
            <person name="Mao Y."/>
            <person name="Jiang J."/>
            <person name="Zhu Y."/>
            <person name="Lei J."/>
            <person name="Kang H."/>
            <person name="Chen S."/>
            <person name="He X."/>
            <person name="Wang R."/>
            <person name="Wang Y."/>
            <person name="Chen J."/>
            <person name="Wang L."/>
            <person name="Yu S."/>
            <person name="Wang B."/>
            <person name="Wei J."/>
            <person name="Song S."/>
            <person name="Lu X."/>
            <person name="Gao Z."/>
            <person name="Gu W."/>
            <person name="Deng X."/>
            <person name="Ma D."/>
            <person name="Wang S."/>
            <person name="Liang W."/>
            <person name="Fang L."/>
            <person name="Cai C."/>
            <person name="Zhu X."/>
            <person name="Zhou B."/>
            <person name="Zhang Y."/>
            <person name="Chen Z."/>
            <person name="Xu S."/>
            <person name="Zhu R."/>
            <person name="Wang S."/>
            <person name="Zhang T."/>
            <person name="Zhao G."/>
        </authorList>
    </citation>
    <scope>NUCLEOTIDE SEQUENCE [LARGE SCALE GENOMIC DNA]</scope>
    <source>
        <strain evidence="3">cv. Xinhai21</strain>
        <tissue evidence="2">Leaf</tissue>
    </source>
</reference>
<accession>A0A2P5YTA8</accession>
<evidence type="ECO:0000313" key="3">
    <source>
        <dbReference type="Proteomes" id="UP000239757"/>
    </source>
</evidence>
<gene>
    <name evidence="2" type="ORF">GOBAR_AA01739</name>
</gene>
<name>A0A2P5YTA8_GOSBA</name>
<dbReference type="OrthoDB" id="1002344at2759"/>